<protein>
    <submittedName>
        <fullName evidence="1">Uncharacterized protein</fullName>
    </submittedName>
</protein>
<dbReference type="AlphaFoldDB" id="A0A0L8I274"/>
<feature type="non-terminal residue" evidence="1">
    <location>
        <position position="1"/>
    </location>
</feature>
<organism evidence="1">
    <name type="scientific">Octopus bimaculoides</name>
    <name type="common">California two-spotted octopus</name>
    <dbReference type="NCBI Taxonomy" id="37653"/>
    <lineage>
        <taxon>Eukaryota</taxon>
        <taxon>Metazoa</taxon>
        <taxon>Spiralia</taxon>
        <taxon>Lophotrochozoa</taxon>
        <taxon>Mollusca</taxon>
        <taxon>Cephalopoda</taxon>
        <taxon>Coleoidea</taxon>
        <taxon>Octopodiformes</taxon>
        <taxon>Octopoda</taxon>
        <taxon>Incirrata</taxon>
        <taxon>Octopodidae</taxon>
        <taxon>Octopus</taxon>
    </lineage>
</organism>
<evidence type="ECO:0000313" key="1">
    <source>
        <dbReference type="EMBL" id="KOF95603.1"/>
    </source>
</evidence>
<gene>
    <name evidence="1" type="ORF">OCBIM_22037763mg</name>
</gene>
<dbReference type="STRING" id="37653.A0A0L8I274"/>
<dbReference type="PANTHER" id="PTHR33244:SF3">
    <property type="entry name" value="PEPTIDASE A2 DOMAIN-CONTAINING PROTEIN"/>
    <property type="match status" value="1"/>
</dbReference>
<sequence>PHSKEQAEHTLQTVKNLLKKTEANGRDVYLALLVYRNIPVGTVNLSPAQMLMSRRLKNRLPLSDALLEPQVQDQKQLHHQLKACQDQQKYYLQLRRKPGVVKSVGDAPRFYNITTSDGRQFRRNPRHLRTVAENPASHPNGECEENMNCNTNESETTNTICNQTVGSRRKVNMPERYRD</sequence>
<proteinExistence type="predicted"/>
<reference evidence="1" key="1">
    <citation type="submission" date="2015-07" db="EMBL/GenBank/DDBJ databases">
        <title>MeaNS - Measles Nucleotide Surveillance Program.</title>
        <authorList>
            <person name="Tran T."/>
            <person name="Druce J."/>
        </authorList>
    </citation>
    <scope>NUCLEOTIDE SEQUENCE</scope>
    <source>
        <strain evidence="1">UCB-OBI-ISO-001</strain>
        <tissue evidence="1">Gonad</tissue>
    </source>
</reference>
<dbReference type="EMBL" id="KQ416710">
    <property type="protein sequence ID" value="KOF95603.1"/>
    <property type="molecule type" value="Genomic_DNA"/>
</dbReference>
<name>A0A0L8I274_OCTBM</name>
<dbReference type="PANTHER" id="PTHR33244">
    <property type="entry name" value="INTEGRASE CATALYTIC DOMAIN-CONTAINING PROTEIN-RELATED"/>
    <property type="match status" value="1"/>
</dbReference>
<accession>A0A0L8I274</accession>